<evidence type="ECO:0000256" key="5">
    <source>
        <dbReference type="HAMAP-Rule" id="MF_03190"/>
    </source>
</evidence>
<dbReference type="PANTHER" id="PTHR43464">
    <property type="entry name" value="METHYLTRANSFERASE"/>
    <property type="match status" value="1"/>
</dbReference>
<keyword evidence="5" id="KW-0999">Mitochondrion inner membrane</keyword>
<evidence type="ECO:0000256" key="2">
    <source>
        <dbReference type="ARBA" id="ARBA00022679"/>
    </source>
</evidence>
<dbReference type="CDD" id="cd02440">
    <property type="entry name" value="AdoMet_MTases"/>
    <property type="match status" value="1"/>
</dbReference>
<comment type="catalytic activity">
    <reaction evidence="5">
        <text>a 3,4-dihydroxy-5-(all-trans-polyprenyl)benzoate + S-adenosyl-L-methionine = a 4-hydroxy-3-methoxy-5-(all-trans-polyprenyl)benzoate + S-adenosyl-L-homocysteine + H(+)</text>
        <dbReference type="Rhea" id="RHEA:44452"/>
        <dbReference type="Rhea" id="RHEA-COMP:10930"/>
        <dbReference type="Rhea" id="RHEA-COMP:10931"/>
        <dbReference type="ChEBI" id="CHEBI:15378"/>
        <dbReference type="ChEBI" id="CHEBI:57856"/>
        <dbReference type="ChEBI" id="CHEBI:59789"/>
        <dbReference type="ChEBI" id="CHEBI:64694"/>
        <dbReference type="ChEBI" id="CHEBI:84443"/>
        <dbReference type="EC" id="2.1.1.114"/>
    </reaction>
</comment>
<dbReference type="RefSeq" id="XP_028154036.1">
    <property type="nucleotide sequence ID" value="XM_028298235.1"/>
</dbReference>
<sequence>MQKILRGGTQIRLLSTTVDSQEMAHFKKYVNYWWDEFGQVKPLHAMNKIRIPWIRDSLISGKRVEDPAFPLKGYSVLDVGCGGGILTEPLAKIGADVTGLDANEDLIKLAQSHARLNNLNINYITSSIENHALEACEKYDALVASEVVEHVTQKSEFVEACVNCLKPNGKIFITTINKTWQANVFGIIIAENIVREIPQGTHQYEKFVSPHELQRMLEDCNCRTELVHGMFYNIISNNWHVCSDDSVNYALIAIKLPKSC</sequence>
<evidence type="ECO:0000313" key="8">
    <source>
        <dbReference type="Proteomes" id="UP001652700"/>
    </source>
</evidence>
<dbReference type="NCBIfam" id="TIGR01983">
    <property type="entry name" value="UbiG"/>
    <property type="match status" value="1"/>
</dbReference>
<dbReference type="GO" id="GO:0031314">
    <property type="term" value="C:extrinsic component of mitochondrial inner membrane"/>
    <property type="evidence" value="ECO:0007669"/>
    <property type="project" value="UniProtKB-UniRule"/>
</dbReference>
<evidence type="ECO:0000313" key="10">
    <source>
        <dbReference type="RefSeq" id="XP_028154032.1"/>
    </source>
</evidence>
<dbReference type="SUPFAM" id="SSF53335">
    <property type="entry name" value="S-adenosyl-L-methionine-dependent methyltransferases"/>
    <property type="match status" value="1"/>
</dbReference>
<dbReference type="RefSeq" id="XP_028154032.1">
    <property type="nucleotide sequence ID" value="XM_028298231.1"/>
</dbReference>
<dbReference type="EnsemblMetazoa" id="XM_028298235.2">
    <property type="protein sequence ID" value="XP_028154036.1"/>
    <property type="gene ID" value="LOC114347531"/>
</dbReference>
<dbReference type="EC" id="2.1.1.114" evidence="5"/>
<comment type="pathway">
    <text evidence="5">Cofactor biosynthesis; ubiquinone biosynthesis.</text>
</comment>
<dbReference type="OrthoDB" id="6815431at2759"/>
<accession>A0A6P7GWB0</accession>
<dbReference type="EnsemblMetazoa" id="XM_028298224.2">
    <property type="protein sequence ID" value="XP_028154025.1"/>
    <property type="gene ID" value="LOC114347531"/>
</dbReference>
<dbReference type="GO" id="GO:0046872">
    <property type="term" value="F:metal ion binding"/>
    <property type="evidence" value="ECO:0007669"/>
    <property type="project" value="UniProtKB-KW"/>
</dbReference>
<reference evidence="9 10" key="1">
    <citation type="submission" date="2025-04" db="UniProtKB">
        <authorList>
            <consortium name="RefSeq"/>
        </authorList>
    </citation>
    <scope>IDENTIFICATION</scope>
    <source>
        <tissue evidence="9 10">Whole insect</tissue>
    </source>
</reference>
<dbReference type="RefSeq" id="XP_028154025.1">
    <property type="nucleotide sequence ID" value="XM_028298224.1"/>
</dbReference>
<keyword evidence="5" id="KW-0496">Mitochondrion</keyword>
<dbReference type="Pfam" id="PF08241">
    <property type="entry name" value="Methyltransf_11"/>
    <property type="match status" value="1"/>
</dbReference>
<dbReference type="KEGG" id="dvv:114347531"/>
<comment type="similarity">
    <text evidence="5">Belongs to the class I-like SAM-binding methyltransferase superfamily. UbiG/COQ3 family.</text>
</comment>
<dbReference type="InterPro" id="IPR029063">
    <property type="entry name" value="SAM-dependent_MTases_sf"/>
</dbReference>
<dbReference type="GO" id="GO:0010420">
    <property type="term" value="F:polyprenyldihydroxybenzoate methyltransferase activity"/>
    <property type="evidence" value="ECO:0007669"/>
    <property type="project" value="UniProtKB-UniRule"/>
</dbReference>
<comment type="subunit">
    <text evidence="5">Component of a multi-subunit COQ enzyme complex.</text>
</comment>
<comment type="function">
    <text evidence="5">O-methyltransferase required for two non-consecutive steps during ubiquinone biosynthesis. Catalyzes the 2 O-methylation of 3,4-dihydroxy-5-(all-trans-polyprenyl)benzoic acid into 4-hydroxy-3-methoxy-5-(all-trans-polyprenyl)benzoic acid. Also catalyzes the last step of ubiquinone biosynthesis by mediating methylation of 3-demethylubiquinone into ubiquinone. Also able to mediate the methylation of 3-demethylubiquinol into ubiquinol.</text>
</comment>
<name>A0A6P7GWB0_DIAVI</name>
<keyword evidence="3 5" id="KW-0831">Ubiquinone biosynthesis</keyword>
<dbReference type="UniPathway" id="UPA00232"/>
<organism evidence="11">
    <name type="scientific">Diabrotica virgifera virgifera</name>
    <name type="common">western corn rootworm</name>
    <dbReference type="NCBI Taxonomy" id="50390"/>
    <lineage>
        <taxon>Eukaryota</taxon>
        <taxon>Metazoa</taxon>
        <taxon>Ecdysozoa</taxon>
        <taxon>Arthropoda</taxon>
        <taxon>Hexapoda</taxon>
        <taxon>Insecta</taxon>
        <taxon>Pterygota</taxon>
        <taxon>Neoptera</taxon>
        <taxon>Endopterygota</taxon>
        <taxon>Coleoptera</taxon>
        <taxon>Polyphaga</taxon>
        <taxon>Cucujiformia</taxon>
        <taxon>Chrysomeloidea</taxon>
        <taxon>Chrysomelidae</taxon>
        <taxon>Galerucinae</taxon>
        <taxon>Diabroticina</taxon>
        <taxon>Diabroticites</taxon>
        <taxon>Diabrotica</taxon>
    </lineage>
</organism>
<dbReference type="PANTHER" id="PTHR43464:SF19">
    <property type="entry name" value="UBIQUINONE BIOSYNTHESIS O-METHYLTRANSFERASE, MITOCHONDRIAL"/>
    <property type="match status" value="1"/>
</dbReference>
<feature type="binding site" evidence="5">
    <location>
        <position position="149"/>
    </location>
    <ligand>
        <name>Mg(2+)</name>
        <dbReference type="ChEBI" id="CHEBI:18420"/>
    </ligand>
</feature>
<evidence type="ECO:0000259" key="6">
    <source>
        <dbReference type="Pfam" id="PF08241"/>
    </source>
</evidence>
<reference evidence="7" key="2">
    <citation type="submission" date="2025-05" db="UniProtKB">
        <authorList>
            <consortium name="EnsemblMetazoa"/>
        </authorList>
    </citation>
    <scope>IDENTIFICATION</scope>
</reference>
<feature type="binding site" evidence="5">
    <location>
        <position position="150"/>
    </location>
    <ligand>
        <name>Mg(2+)</name>
        <dbReference type="ChEBI" id="CHEBI:18420"/>
    </ligand>
</feature>
<dbReference type="GO" id="GO:0032259">
    <property type="term" value="P:methylation"/>
    <property type="evidence" value="ECO:0007669"/>
    <property type="project" value="UniProtKB-KW"/>
</dbReference>
<evidence type="ECO:0000256" key="4">
    <source>
        <dbReference type="ARBA" id="ARBA00022691"/>
    </source>
</evidence>
<dbReference type="InterPro" id="IPR010233">
    <property type="entry name" value="UbiG_MeTrfase"/>
</dbReference>
<evidence type="ECO:0000256" key="1">
    <source>
        <dbReference type="ARBA" id="ARBA00022603"/>
    </source>
</evidence>
<protein>
    <recommendedName>
        <fullName evidence="5">Ubiquinone biosynthesis O-methyltransferase, mitochondrial</fullName>
    </recommendedName>
    <alternativeName>
        <fullName evidence="5">3-demethylubiquinol 3-O-methyltransferase</fullName>
        <ecNumber evidence="5">2.1.1.64</ecNumber>
    </alternativeName>
    <alternativeName>
        <fullName evidence="5">3-demethylubiquinone 3-O-methyltransferase</fullName>
        <ecNumber evidence="5">2.1.1.-</ecNumber>
    </alternativeName>
    <alternativeName>
        <fullName evidence="5">Polyprenyldihydroxybenzoate methyltransferase</fullName>
        <ecNumber evidence="5">2.1.1.114</ecNumber>
    </alternativeName>
</protein>
<feature type="binding site" evidence="5">
    <location>
        <position position="145"/>
    </location>
    <ligand>
        <name>S-adenosyl-L-methionine</name>
        <dbReference type="ChEBI" id="CHEBI:59789"/>
    </ligand>
</feature>
<dbReference type="Gene3D" id="3.40.50.150">
    <property type="entry name" value="Vaccinia Virus protein VP39"/>
    <property type="match status" value="1"/>
</dbReference>
<evidence type="ECO:0000313" key="9">
    <source>
        <dbReference type="RefSeq" id="XP_028154025.1"/>
    </source>
</evidence>
<keyword evidence="5" id="KW-0460">Magnesium</keyword>
<dbReference type="GO" id="GO:0061542">
    <property type="term" value="F:3-demethylubiquinol 3-O-methyltransferase activity"/>
    <property type="evidence" value="ECO:0007669"/>
    <property type="project" value="UniProtKB-UniRule"/>
</dbReference>
<feature type="domain" description="Methyltransferase type 11" evidence="6">
    <location>
        <begin position="77"/>
        <end position="173"/>
    </location>
</feature>
<dbReference type="EnsemblMetazoa" id="XM_028298231.2">
    <property type="protein sequence ID" value="XP_028154032.1"/>
    <property type="gene ID" value="LOC114347531"/>
</dbReference>
<keyword evidence="2 5" id="KW-0808">Transferase</keyword>
<keyword evidence="9 10" id="KW-0830">Ubiquinone</keyword>
<evidence type="ECO:0000313" key="11">
    <source>
        <dbReference type="RefSeq" id="XP_028154036.1"/>
    </source>
</evidence>
<feature type="binding site" evidence="5">
    <location>
        <position position="50"/>
    </location>
    <ligand>
        <name>S-adenosyl-L-methionine</name>
        <dbReference type="ChEBI" id="CHEBI:59789"/>
    </ligand>
</feature>
<dbReference type="HAMAP" id="MF_00472">
    <property type="entry name" value="UbiG"/>
    <property type="match status" value="1"/>
</dbReference>
<comment type="subcellular location">
    <subcellularLocation>
        <location evidence="5">Mitochondrion inner membrane</location>
        <topology evidence="5">Peripheral membrane protein</topology>
        <orientation evidence="5">Matrix side</orientation>
    </subcellularLocation>
</comment>
<dbReference type="AlphaFoldDB" id="A0A6P7GWB0"/>
<keyword evidence="4 5" id="KW-0949">S-adenosyl-L-methionine</keyword>
<dbReference type="GeneID" id="114347531"/>
<feature type="binding site" evidence="5">
    <location>
        <position position="101"/>
    </location>
    <ligand>
        <name>S-adenosyl-L-methionine</name>
        <dbReference type="ChEBI" id="CHEBI:59789"/>
    </ligand>
</feature>
<dbReference type="EC" id="2.1.1.64" evidence="5"/>
<keyword evidence="5" id="KW-0472">Membrane</keyword>
<keyword evidence="5" id="KW-0479">Metal-binding</keyword>
<dbReference type="CTD" id="51805"/>
<evidence type="ECO:0000313" key="7">
    <source>
        <dbReference type="EnsemblMetazoa" id="XP_028154025.1"/>
    </source>
</evidence>
<keyword evidence="1 5" id="KW-0489">Methyltransferase</keyword>
<feature type="binding site" evidence="5">
    <location>
        <position position="80"/>
    </location>
    <ligand>
        <name>S-adenosyl-L-methionine</name>
        <dbReference type="ChEBI" id="CHEBI:59789"/>
    </ligand>
</feature>
<feature type="binding site" evidence="5">
    <location>
        <position position="146"/>
    </location>
    <ligand>
        <name>Mg(2+)</name>
        <dbReference type="ChEBI" id="CHEBI:18420"/>
    </ligand>
</feature>
<comment type="cofactor">
    <cofactor evidence="5">
        <name>Mg(2+)</name>
        <dbReference type="ChEBI" id="CHEBI:18420"/>
    </cofactor>
</comment>
<dbReference type="InterPro" id="IPR013216">
    <property type="entry name" value="Methyltransf_11"/>
</dbReference>
<dbReference type="EC" id="2.1.1.-" evidence="5"/>
<gene>
    <name evidence="9 10 11" type="primary">LOC114347531</name>
    <name evidence="5" type="synonym">coq3</name>
</gene>
<dbReference type="Proteomes" id="UP001652700">
    <property type="component" value="Unplaced"/>
</dbReference>
<comment type="catalytic activity">
    <reaction evidence="5">
        <text>a 3-demethylubiquinol + S-adenosyl-L-methionine = a ubiquinol + S-adenosyl-L-homocysteine + H(+)</text>
        <dbReference type="Rhea" id="RHEA:44380"/>
        <dbReference type="Rhea" id="RHEA-COMP:9566"/>
        <dbReference type="Rhea" id="RHEA-COMP:10914"/>
        <dbReference type="ChEBI" id="CHEBI:15378"/>
        <dbReference type="ChEBI" id="CHEBI:17976"/>
        <dbReference type="ChEBI" id="CHEBI:57856"/>
        <dbReference type="ChEBI" id="CHEBI:59789"/>
        <dbReference type="ChEBI" id="CHEBI:84422"/>
        <dbReference type="EC" id="2.1.1.64"/>
    </reaction>
</comment>
<comment type="catalytic activity">
    <reaction evidence="5">
        <text>a 3-demethylubiquinone + S-adenosyl-L-methionine = a ubiquinone + S-adenosyl-L-homocysteine</text>
        <dbReference type="Rhea" id="RHEA:81215"/>
        <dbReference type="Rhea" id="RHEA-COMP:9565"/>
        <dbReference type="Rhea" id="RHEA-COMP:19654"/>
        <dbReference type="ChEBI" id="CHEBI:16389"/>
        <dbReference type="ChEBI" id="CHEBI:57856"/>
        <dbReference type="ChEBI" id="CHEBI:59789"/>
        <dbReference type="ChEBI" id="CHEBI:231825"/>
    </reaction>
</comment>
<evidence type="ECO:0000256" key="3">
    <source>
        <dbReference type="ARBA" id="ARBA00022688"/>
    </source>
</evidence>
<keyword evidence="8" id="KW-1185">Reference proteome</keyword>
<proteinExistence type="inferred from homology"/>